<keyword evidence="3" id="KW-1185">Reference proteome</keyword>
<dbReference type="STRING" id="263852.SAMN02745116_02416"/>
<dbReference type="Pfam" id="PF01547">
    <property type="entry name" value="SBP_bac_1"/>
    <property type="match status" value="1"/>
</dbReference>
<proteinExistence type="predicted"/>
<dbReference type="Proteomes" id="UP000190328">
    <property type="component" value="Unassembled WGS sequence"/>
</dbReference>
<gene>
    <name evidence="2" type="ORF">SAMN02745116_02416</name>
</gene>
<dbReference type="PROSITE" id="PS51257">
    <property type="entry name" value="PROKAR_LIPOPROTEIN"/>
    <property type="match status" value="1"/>
</dbReference>
<organism evidence="2 3">
    <name type="scientific">Pilibacter termitis</name>
    <dbReference type="NCBI Taxonomy" id="263852"/>
    <lineage>
        <taxon>Bacteria</taxon>
        <taxon>Bacillati</taxon>
        <taxon>Bacillota</taxon>
        <taxon>Bacilli</taxon>
        <taxon>Lactobacillales</taxon>
        <taxon>Enterococcaceae</taxon>
        <taxon>Pilibacter</taxon>
    </lineage>
</organism>
<evidence type="ECO:0000313" key="3">
    <source>
        <dbReference type="Proteomes" id="UP000190328"/>
    </source>
</evidence>
<dbReference type="OrthoDB" id="7918484at2"/>
<feature type="signal peptide" evidence="1">
    <location>
        <begin position="1"/>
        <end position="23"/>
    </location>
</feature>
<dbReference type="SUPFAM" id="SSF53850">
    <property type="entry name" value="Periplasmic binding protein-like II"/>
    <property type="match status" value="1"/>
</dbReference>
<accession>A0A1T4R2L3</accession>
<dbReference type="EMBL" id="FUXI01000038">
    <property type="protein sequence ID" value="SKA10189.1"/>
    <property type="molecule type" value="Genomic_DNA"/>
</dbReference>
<evidence type="ECO:0000256" key="1">
    <source>
        <dbReference type="SAM" id="SignalP"/>
    </source>
</evidence>
<protein>
    <submittedName>
        <fullName evidence="2">Oligogalacturonide transport system substrate-binding protein</fullName>
    </submittedName>
</protein>
<dbReference type="AlphaFoldDB" id="A0A1T4R2L3"/>
<keyword evidence="1" id="KW-0732">Signal</keyword>
<dbReference type="InterPro" id="IPR006059">
    <property type="entry name" value="SBP"/>
</dbReference>
<evidence type="ECO:0000313" key="2">
    <source>
        <dbReference type="EMBL" id="SKA10189.1"/>
    </source>
</evidence>
<dbReference type="InterPro" id="IPR050490">
    <property type="entry name" value="Bact_solute-bd_prot1"/>
</dbReference>
<dbReference type="RefSeq" id="WP_078808328.1">
    <property type="nucleotide sequence ID" value="NZ_FUXI01000038.1"/>
</dbReference>
<dbReference type="PANTHER" id="PTHR43649">
    <property type="entry name" value="ARABINOSE-BINDING PROTEIN-RELATED"/>
    <property type="match status" value="1"/>
</dbReference>
<dbReference type="Gene3D" id="3.40.190.10">
    <property type="entry name" value="Periplasmic binding protein-like II"/>
    <property type="match status" value="2"/>
</dbReference>
<reference evidence="3" key="1">
    <citation type="submission" date="2017-02" db="EMBL/GenBank/DDBJ databases">
        <authorList>
            <person name="Varghese N."/>
            <person name="Submissions S."/>
        </authorList>
    </citation>
    <scope>NUCLEOTIDE SEQUENCE [LARGE SCALE GENOMIC DNA]</scope>
    <source>
        <strain evidence="3">ATCC BAA-1030</strain>
    </source>
</reference>
<feature type="chain" id="PRO_5039078382" evidence="1">
    <location>
        <begin position="24"/>
        <end position="441"/>
    </location>
</feature>
<dbReference type="PANTHER" id="PTHR43649:SF11">
    <property type="entry name" value="ABC TRANSPORTER SUBSTRATE-BINDING PROTEIN YESO-RELATED"/>
    <property type="match status" value="1"/>
</dbReference>
<sequence length="441" mass="49035">MKKWQKLALSTVTILSAAALLSACNAGKKKTDSSKGKGDVEISFSWWGNDDRHKVTQEMIDNFEKENPTIKVKGEPSGFGDLDQVFTTRYAGNTLADVTTVLYDWVPQFGQNEGFYDLSKIKTLDLSSYDKDFLKFGQVDGKQVAVPYGENVICMYVNKTAYEKNGIDVASLKTWDDYKEAAKKLPEGSFMIASPTWRFPVTVWLQQKTGKAEFDEKGDMNWSEKDYLEAMTWYKEMADARVFVSRKSYLENVGTEPVSLATNKKYLEGEYGGGIGWNAGIASDFIALEEAGQELVVVDYPIAEGATKVNLLSKPSLLFVVKKDEKNPEQVGTFLNDFLNGKKANEILGLSRGIPASTKAVEALEETGQLTGGMKTAYDYVKKADKISETPFYENGTLTTIYTAEMEAVELGKTDLKTAAKNVYNKTKEQAAKLAKDYKLK</sequence>
<name>A0A1T4R2L3_9ENTE</name>